<evidence type="ECO:0000256" key="7">
    <source>
        <dbReference type="ARBA" id="ARBA00022614"/>
    </source>
</evidence>
<dbReference type="InterPro" id="IPR008271">
    <property type="entry name" value="Ser/Thr_kinase_AS"/>
</dbReference>
<keyword evidence="10 23" id="KW-0732">Signal</keyword>
<proteinExistence type="inferred from homology"/>
<dbReference type="GO" id="GO:0004674">
    <property type="term" value="F:protein serine/threonine kinase activity"/>
    <property type="evidence" value="ECO:0007669"/>
    <property type="project" value="UniProtKB-KW"/>
</dbReference>
<dbReference type="Pfam" id="PF13855">
    <property type="entry name" value="LRR_8"/>
    <property type="match status" value="1"/>
</dbReference>
<keyword evidence="8" id="KW-0808">Transferase</keyword>
<keyword evidence="4" id="KW-1003">Cell membrane</keyword>
<feature type="binding site" evidence="21">
    <location>
        <position position="713"/>
    </location>
    <ligand>
        <name>ATP</name>
        <dbReference type="ChEBI" id="CHEBI:30616"/>
    </ligand>
</feature>
<keyword evidence="11" id="KW-0677">Repeat</keyword>
<evidence type="ECO:0000256" key="2">
    <source>
        <dbReference type="ARBA" id="ARBA00008684"/>
    </source>
</evidence>
<evidence type="ECO:0000256" key="8">
    <source>
        <dbReference type="ARBA" id="ARBA00022679"/>
    </source>
</evidence>
<dbReference type="InterPro" id="IPR017441">
    <property type="entry name" value="Protein_kinase_ATP_BS"/>
</dbReference>
<keyword evidence="13 25" id="KW-0418">Kinase</keyword>
<sequence>MLSLLFLLFLLPRSSLSLNQEGLSLLQAKSSLFVPDNVLSDWNPSDSTPCNWTGVTCSSTSLAVTSLDLSTFSLSGPFPSALCRLPRLTFLSLSENDLNSTLTSSSLQGCSSLYHLDLSSNLLAGPLPSSLPSLLPNLLYLDLSENHFSGSVPPSFGQFARLRSLSLVGNKLTGAFPHFFDNISSLRELNLSYNPFSPSPIPVSFANLTQVRILWLTGCNLVGRIPAEFGRLSSLLDLDLASNSLTGSIPESLAELSSIVQIELYNNSLSGSFPSGFSNLTQLRNLDACLNHLSGHLPEDLFLAPNLESLELNENNFVGPIPATISQCKKLADLRLFSNQLVGALPADFGENIPLSFVDLSDNNLSGEIPANICASGLLGELLLLNNSFFGSLPESLGRCRTLTRVRLGNNLLSGEVPSAFWALPHLSLLELSGNSFSGGISPAIYSATNLSMLLLSDNHFNGALPEEIGALVNMYEFSASNNRLSGPLPMGLQNMAKLGKLDLHHNFLSGEIPTIIQSLKKVSQLNLADNEFTGSIPPEIGYLPVLNYLDLSGNKLTGEVPMELQNLKLIQFNLSNNQLSGRLPPLFATQGYQNSFLGNPGLCTDLTGICPRTRGNDSQRRVFVWLLRSVFALAALVLVTGAGWFYWRYRNPKKAEAETEKSVWKLTSFHKLGFSEHDILDCLDEDEVIGTGSSGKVYRVLLANGETVAVKKLWGNSVKNYLEHTFGDGFEAEVSTLGKIRHKNIVKLWCCCTHKDCKLLVYEYMPNGSLGDRLHSSKGGLLDWPIRYKIVLDAAEGLSYLHHDCDPPIVHRDVKSNNILLDAEFGAKVADFGLAKAIGNGPKSMSVIAGSCGYIAPEYAYTLRVTEKSDIYSFGVVILELVTGRYPVDVEFGEKDLVKWVCSTMEQKGVDNVIDSRLSSPCFKEEICKVLDIALLCTASLPINRPSMRAVVKMLLEVAPENMLKPSIKHSKPCS</sequence>
<evidence type="ECO:0000256" key="18">
    <source>
        <dbReference type="ARBA" id="ARBA00023180"/>
    </source>
</evidence>
<dbReference type="InterPro" id="IPR013210">
    <property type="entry name" value="LRR_N_plant-typ"/>
</dbReference>
<dbReference type="GO" id="GO:0005886">
    <property type="term" value="C:plasma membrane"/>
    <property type="evidence" value="ECO:0007669"/>
    <property type="project" value="UniProtKB-SubCell"/>
</dbReference>
<dbReference type="SUPFAM" id="SSF56112">
    <property type="entry name" value="Protein kinase-like (PK-like)"/>
    <property type="match status" value="1"/>
</dbReference>
<gene>
    <name evidence="25" type="ORF">Cni_G00205</name>
</gene>
<evidence type="ECO:0000256" key="1">
    <source>
        <dbReference type="ARBA" id="ARBA00004251"/>
    </source>
</evidence>
<evidence type="ECO:0000256" key="22">
    <source>
        <dbReference type="SAM" id="Phobius"/>
    </source>
</evidence>
<dbReference type="AlphaFoldDB" id="A0AAQ3JMD9"/>
<dbReference type="Pfam" id="PF00560">
    <property type="entry name" value="LRR_1"/>
    <property type="match status" value="10"/>
</dbReference>
<keyword evidence="7" id="KW-0433">Leucine-rich repeat</keyword>
<reference evidence="25 26" key="1">
    <citation type="submission" date="2023-10" db="EMBL/GenBank/DDBJ databases">
        <title>Chromosome-scale genome assembly provides insights into flower coloration mechanisms of Canna indica.</title>
        <authorList>
            <person name="Li C."/>
        </authorList>
    </citation>
    <scope>NUCLEOTIDE SEQUENCE [LARGE SCALE GENOMIC DNA]</scope>
    <source>
        <tissue evidence="25">Flower</tissue>
    </source>
</reference>
<evidence type="ECO:0000313" key="26">
    <source>
        <dbReference type="Proteomes" id="UP001327560"/>
    </source>
</evidence>
<keyword evidence="18" id="KW-0325">Glycoprotein</keyword>
<accession>A0AAQ3JMD9</accession>
<dbReference type="FunFam" id="3.80.10.10:FF:000077">
    <property type="entry name" value="LRR receptor-like serine/threonine-protein kinase ERL1"/>
    <property type="match status" value="1"/>
</dbReference>
<dbReference type="Pfam" id="PF00069">
    <property type="entry name" value="Pkinase"/>
    <property type="match status" value="1"/>
</dbReference>
<dbReference type="InterPro" id="IPR032675">
    <property type="entry name" value="LRR_dom_sf"/>
</dbReference>
<evidence type="ECO:0000256" key="13">
    <source>
        <dbReference type="ARBA" id="ARBA00022777"/>
    </source>
</evidence>
<protein>
    <recommendedName>
        <fullName evidence="3">non-specific serine/threonine protein kinase</fullName>
        <ecNumber evidence="3">2.7.11.1</ecNumber>
    </recommendedName>
</protein>
<evidence type="ECO:0000256" key="19">
    <source>
        <dbReference type="ARBA" id="ARBA00047899"/>
    </source>
</evidence>
<dbReference type="GO" id="GO:0006952">
    <property type="term" value="P:defense response"/>
    <property type="evidence" value="ECO:0007669"/>
    <property type="project" value="UniProtKB-ARBA"/>
</dbReference>
<evidence type="ECO:0000256" key="17">
    <source>
        <dbReference type="ARBA" id="ARBA00023170"/>
    </source>
</evidence>
<comment type="similarity">
    <text evidence="2">Belongs to the protein kinase superfamily. Ser/Thr protein kinase family.</text>
</comment>
<dbReference type="SUPFAM" id="SSF52047">
    <property type="entry name" value="RNI-like"/>
    <property type="match status" value="2"/>
</dbReference>
<dbReference type="InterPro" id="IPR050647">
    <property type="entry name" value="Plant_LRR-RLKs"/>
</dbReference>
<keyword evidence="26" id="KW-1185">Reference proteome</keyword>
<evidence type="ECO:0000256" key="20">
    <source>
        <dbReference type="ARBA" id="ARBA00048679"/>
    </source>
</evidence>
<evidence type="ECO:0000259" key="24">
    <source>
        <dbReference type="PROSITE" id="PS50011"/>
    </source>
</evidence>
<evidence type="ECO:0000256" key="12">
    <source>
        <dbReference type="ARBA" id="ARBA00022741"/>
    </source>
</evidence>
<comment type="subcellular location">
    <subcellularLocation>
        <location evidence="1">Cell membrane</location>
        <topology evidence="1">Single-pass type I membrane protein</topology>
    </subcellularLocation>
</comment>
<comment type="catalytic activity">
    <reaction evidence="19">
        <text>L-threonyl-[protein] + ATP = O-phospho-L-threonyl-[protein] + ADP + H(+)</text>
        <dbReference type="Rhea" id="RHEA:46608"/>
        <dbReference type="Rhea" id="RHEA-COMP:11060"/>
        <dbReference type="Rhea" id="RHEA-COMP:11605"/>
        <dbReference type="ChEBI" id="CHEBI:15378"/>
        <dbReference type="ChEBI" id="CHEBI:30013"/>
        <dbReference type="ChEBI" id="CHEBI:30616"/>
        <dbReference type="ChEBI" id="CHEBI:61977"/>
        <dbReference type="ChEBI" id="CHEBI:456216"/>
        <dbReference type="EC" id="2.7.11.1"/>
    </reaction>
</comment>
<evidence type="ECO:0000313" key="25">
    <source>
        <dbReference type="EMBL" id="WOK91514.1"/>
    </source>
</evidence>
<dbReference type="InterPro" id="IPR011009">
    <property type="entry name" value="Kinase-like_dom_sf"/>
</dbReference>
<dbReference type="PROSITE" id="PS00108">
    <property type="entry name" value="PROTEIN_KINASE_ST"/>
    <property type="match status" value="1"/>
</dbReference>
<dbReference type="InterPro" id="IPR003591">
    <property type="entry name" value="Leu-rich_rpt_typical-subtyp"/>
</dbReference>
<dbReference type="InterPro" id="IPR000719">
    <property type="entry name" value="Prot_kinase_dom"/>
</dbReference>
<dbReference type="EC" id="2.7.11.1" evidence="3"/>
<evidence type="ECO:0000256" key="14">
    <source>
        <dbReference type="ARBA" id="ARBA00022840"/>
    </source>
</evidence>
<evidence type="ECO:0000256" key="5">
    <source>
        <dbReference type="ARBA" id="ARBA00022527"/>
    </source>
</evidence>
<keyword evidence="5" id="KW-0723">Serine/threonine-protein kinase</keyword>
<evidence type="ECO:0000256" key="9">
    <source>
        <dbReference type="ARBA" id="ARBA00022692"/>
    </source>
</evidence>
<dbReference type="SMART" id="SM00369">
    <property type="entry name" value="LRR_TYP"/>
    <property type="match status" value="8"/>
</dbReference>
<organism evidence="25 26">
    <name type="scientific">Canna indica</name>
    <name type="common">Indian-shot</name>
    <dbReference type="NCBI Taxonomy" id="4628"/>
    <lineage>
        <taxon>Eukaryota</taxon>
        <taxon>Viridiplantae</taxon>
        <taxon>Streptophyta</taxon>
        <taxon>Embryophyta</taxon>
        <taxon>Tracheophyta</taxon>
        <taxon>Spermatophyta</taxon>
        <taxon>Magnoliopsida</taxon>
        <taxon>Liliopsida</taxon>
        <taxon>Zingiberales</taxon>
        <taxon>Cannaceae</taxon>
        <taxon>Canna</taxon>
    </lineage>
</organism>
<dbReference type="GO" id="GO:0005524">
    <property type="term" value="F:ATP binding"/>
    <property type="evidence" value="ECO:0007669"/>
    <property type="project" value="UniProtKB-UniRule"/>
</dbReference>
<keyword evidence="6" id="KW-0597">Phosphoprotein</keyword>
<dbReference type="FunFam" id="3.30.200.20:FF:000513">
    <property type="entry name" value="Receptor-like protein kinase HSL1"/>
    <property type="match status" value="1"/>
</dbReference>
<feature type="signal peptide" evidence="23">
    <location>
        <begin position="1"/>
        <end position="17"/>
    </location>
</feature>
<evidence type="ECO:0000256" key="4">
    <source>
        <dbReference type="ARBA" id="ARBA00022475"/>
    </source>
</evidence>
<evidence type="ECO:0000256" key="15">
    <source>
        <dbReference type="ARBA" id="ARBA00022989"/>
    </source>
</evidence>
<dbReference type="FunFam" id="1.10.510.10:FF:000201">
    <property type="entry name" value="Leucine-rich repeat receptor-like serine/threonine-protein kinase"/>
    <property type="match status" value="1"/>
</dbReference>
<evidence type="ECO:0000256" key="10">
    <source>
        <dbReference type="ARBA" id="ARBA00022729"/>
    </source>
</evidence>
<keyword evidence="15 22" id="KW-1133">Transmembrane helix</keyword>
<dbReference type="PROSITE" id="PS50011">
    <property type="entry name" value="PROTEIN_KINASE_DOM"/>
    <property type="match status" value="1"/>
</dbReference>
<dbReference type="Gene3D" id="3.30.200.20">
    <property type="entry name" value="Phosphorylase Kinase, domain 1"/>
    <property type="match status" value="1"/>
</dbReference>
<dbReference type="PANTHER" id="PTHR48056:SF15">
    <property type="entry name" value="RECEPTOR-LIKE PROTEIN KINASE HSL1"/>
    <property type="match status" value="1"/>
</dbReference>
<evidence type="ECO:0000256" key="11">
    <source>
        <dbReference type="ARBA" id="ARBA00022737"/>
    </source>
</evidence>
<keyword evidence="16 22" id="KW-0472">Membrane</keyword>
<dbReference type="PROSITE" id="PS00107">
    <property type="entry name" value="PROTEIN_KINASE_ATP"/>
    <property type="match status" value="1"/>
</dbReference>
<feature type="transmembrane region" description="Helical" evidence="22">
    <location>
        <begin position="623"/>
        <end position="648"/>
    </location>
</feature>
<dbReference type="SMART" id="SM00220">
    <property type="entry name" value="S_TKc"/>
    <property type="match status" value="1"/>
</dbReference>
<dbReference type="GO" id="GO:0009791">
    <property type="term" value="P:post-embryonic development"/>
    <property type="evidence" value="ECO:0007669"/>
    <property type="project" value="UniProtKB-ARBA"/>
</dbReference>
<dbReference type="EMBL" id="CP136890">
    <property type="protein sequence ID" value="WOK91514.1"/>
    <property type="molecule type" value="Genomic_DNA"/>
</dbReference>
<dbReference type="Pfam" id="PF08263">
    <property type="entry name" value="LRRNT_2"/>
    <property type="match status" value="1"/>
</dbReference>
<feature type="chain" id="PRO_5042835654" description="non-specific serine/threonine protein kinase" evidence="23">
    <location>
        <begin position="18"/>
        <end position="976"/>
    </location>
</feature>
<dbReference type="PANTHER" id="PTHR48056">
    <property type="entry name" value="LRR RECEPTOR-LIKE SERINE/THREONINE-PROTEIN KINASE-RELATED"/>
    <property type="match status" value="1"/>
</dbReference>
<evidence type="ECO:0000256" key="21">
    <source>
        <dbReference type="PROSITE-ProRule" id="PRU10141"/>
    </source>
</evidence>
<dbReference type="Gene3D" id="3.80.10.10">
    <property type="entry name" value="Ribonuclease Inhibitor"/>
    <property type="match status" value="3"/>
</dbReference>
<keyword evidence="12 21" id="KW-0547">Nucleotide-binding</keyword>
<evidence type="ECO:0000256" key="23">
    <source>
        <dbReference type="SAM" id="SignalP"/>
    </source>
</evidence>
<dbReference type="GO" id="GO:0033612">
    <property type="term" value="F:receptor serine/threonine kinase binding"/>
    <property type="evidence" value="ECO:0007669"/>
    <property type="project" value="TreeGrafter"/>
</dbReference>
<dbReference type="FunFam" id="3.80.10.10:FF:000215">
    <property type="entry name" value="Receptor-like protein kinase HSL1"/>
    <property type="match status" value="1"/>
</dbReference>
<evidence type="ECO:0000256" key="3">
    <source>
        <dbReference type="ARBA" id="ARBA00012513"/>
    </source>
</evidence>
<keyword evidence="17 25" id="KW-0675">Receptor</keyword>
<feature type="domain" description="Protein kinase" evidence="24">
    <location>
        <begin position="684"/>
        <end position="965"/>
    </location>
</feature>
<dbReference type="InterPro" id="IPR001611">
    <property type="entry name" value="Leu-rich_rpt"/>
</dbReference>
<name>A0AAQ3JMD9_9LILI</name>
<evidence type="ECO:0000256" key="16">
    <source>
        <dbReference type="ARBA" id="ARBA00023136"/>
    </source>
</evidence>
<dbReference type="GO" id="GO:0051707">
    <property type="term" value="P:response to other organism"/>
    <property type="evidence" value="ECO:0007669"/>
    <property type="project" value="UniProtKB-ARBA"/>
</dbReference>
<comment type="catalytic activity">
    <reaction evidence="20">
        <text>L-seryl-[protein] + ATP = O-phospho-L-seryl-[protein] + ADP + H(+)</text>
        <dbReference type="Rhea" id="RHEA:17989"/>
        <dbReference type="Rhea" id="RHEA-COMP:9863"/>
        <dbReference type="Rhea" id="RHEA-COMP:11604"/>
        <dbReference type="ChEBI" id="CHEBI:15378"/>
        <dbReference type="ChEBI" id="CHEBI:29999"/>
        <dbReference type="ChEBI" id="CHEBI:30616"/>
        <dbReference type="ChEBI" id="CHEBI:83421"/>
        <dbReference type="ChEBI" id="CHEBI:456216"/>
        <dbReference type="EC" id="2.7.11.1"/>
    </reaction>
</comment>
<dbReference type="FunFam" id="3.80.10.10:FF:000453">
    <property type="entry name" value="Leucine-rich receptor-like protein kinase family protein"/>
    <property type="match status" value="1"/>
</dbReference>
<dbReference type="Gene3D" id="1.10.510.10">
    <property type="entry name" value="Transferase(Phosphotransferase) domain 1"/>
    <property type="match status" value="1"/>
</dbReference>
<keyword evidence="9 22" id="KW-0812">Transmembrane</keyword>
<keyword evidence="14 21" id="KW-0067">ATP-binding</keyword>
<dbReference type="Proteomes" id="UP001327560">
    <property type="component" value="Chromosome 1"/>
</dbReference>
<evidence type="ECO:0000256" key="6">
    <source>
        <dbReference type="ARBA" id="ARBA00022553"/>
    </source>
</evidence>